<dbReference type="GO" id="GO:0009636">
    <property type="term" value="P:response to toxic substance"/>
    <property type="evidence" value="ECO:0007669"/>
    <property type="project" value="InterPro"/>
</dbReference>
<dbReference type="Proteomes" id="UP000564378">
    <property type="component" value="Unassembled WGS sequence"/>
</dbReference>
<evidence type="ECO:0000256" key="3">
    <source>
        <dbReference type="ARBA" id="ARBA00022729"/>
    </source>
</evidence>
<organism evidence="8 9">
    <name type="scientific">Parasphingopyxis marina</name>
    <dbReference type="NCBI Taxonomy" id="2761622"/>
    <lineage>
        <taxon>Bacteria</taxon>
        <taxon>Pseudomonadati</taxon>
        <taxon>Pseudomonadota</taxon>
        <taxon>Alphaproteobacteria</taxon>
        <taxon>Sphingomonadales</taxon>
        <taxon>Sphingomonadaceae</taxon>
        <taxon>Parasphingopyxis</taxon>
    </lineage>
</organism>
<feature type="signal peptide" evidence="7">
    <location>
        <begin position="1"/>
        <end position="22"/>
    </location>
</feature>
<dbReference type="GO" id="GO:0016020">
    <property type="term" value="C:membrane"/>
    <property type="evidence" value="ECO:0007669"/>
    <property type="project" value="InterPro"/>
</dbReference>
<sequence length="40" mass="4002">MKIMTLFALCAGLTLAACNTVAGVGEDVQSAGETVEDAAE</sequence>
<comment type="similarity">
    <text evidence="1">Belongs to the EcnA/EcnB lipoprotein family.</text>
</comment>
<proteinExistence type="inferred from homology"/>
<dbReference type="PROSITE" id="PS51257">
    <property type="entry name" value="PROKAR_LIPOPROTEIN"/>
    <property type="match status" value="1"/>
</dbReference>
<dbReference type="EMBL" id="JACJVJ010000001">
    <property type="protein sequence ID" value="MBC2776568.1"/>
    <property type="molecule type" value="Genomic_DNA"/>
</dbReference>
<evidence type="ECO:0000256" key="5">
    <source>
        <dbReference type="ARBA" id="ARBA00023139"/>
    </source>
</evidence>
<evidence type="ECO:0000313" key="8">
    <source>
        <dbReference type="EMBL" id="MBC2776568.1"/>
    </source>
</evidence>
<keyword evidence="6 8" id="KW-0449">Lipoprotein</keyword>
<dbReference type="AlphaFoldDB" id="A0A842HRW5"/>
<keyword evidence="5" id="KW-0564">Palmitate</keyword>
<protein>
    <submittedName>
        <fullName evidence="8">Entericidin A/B family lipoprotein</fullName>
    </submittedName>
</protein>
<evidence type="ECO:0000256" key="7">
    <source>
        <dbReference type="SAM" id="SignalP"/>
    </source>
</evidence>
<gene>
    <name evidence="8" type="ORF">H6P80_02925</name>
</gene>
<name>A0A842HRW5_9SPHN</name>
<keyword evidence="3 7" id="KW-0732">Signal</keyword>
<evidence type="ECO:0000256" key="2">
    <source>
        <dbReference type="ARBA" id="ARBA00022475"/>
    </source>
</evidence>
<feature type="chain" id="PRO_5032946775" evidence="7">
    <location>
        <begin position="23"/>
        <end position="40"/>
    </location>
</feature>
<evidence type="ECO:0000313" key="9">
    <source>
        <dbReference type="Proteomes" id="UP000564378"/>
    </source>
</evidence>
<accession>A0A842HRW5</accession>
<reference evidence="8 9" key="1">
    <citation type="submission" date="2020-08" db="EMBL/GenBank/DDBJ databases">
        <title>Draft genome sequence of Parasphingopyxis sp. GrpM-11.</title>
        <authorList>
            <person name="Oh J."/>
            <person name="Roh D.-H."/>
        </authorList>
    </citation>
    <scope>NUCLEOTIDE SEQUENCE [LARGE SCALE GENOMIC DNA]</scope>
    <source>
        <strain evidence="8 9">GrpM-11</strain>
    </source>
</reference>
<dbReference type="Pfam" id="PF08085">
    <property type="entry name" value="Entericidin"/>
    <property type="match status" value="1"/>
</dbReference>
<keyword evidence="4" id="KW-0472">Membrane</keyword>
<evidence type="ECO:0000256" key="1">
    <source>
        <dbReference type="ARBA" id="ARBA00010296"/>
    </source>
</evidence>
<keyword evidence="2" id="KW-1003">Cell membrane</keyword>
<evidence type="ECO:0000256" key="4">
    <source>
        <dbReference type="ARBA" id="ARBA00023136"/>
    </source>
</evidence>
<evidence type="ECO:0000256" key="6">
    <source>
        <dbReference type="ARBA" id="ARBA00023288"/>
    </source>
</evidence>
<dbReference type="RefSeq" id="WP_185799840.1">
    <property type="nucleotide sequence ID" value="NZ_JACJVJ010000001.1"/>
</dbReference>
<comment type="caution">
    <text evidence="8">The sequence shown here is derived from an EMBL/GenBank/DDBJ whole genome shotgun (WGS) entry which is preliminary data.</text>
</comment>
<keyword evidence="9" id="KW-1185">Reference proteome</keyword>
<dbReference type="InterPro" id="IPR012556">
    <property type="entry name" value="Entericidin"/>
</dbReference>